<dbReference type="AlphaFoldDB" id="A0A183TTT4"/>
<organism evidence="3">
    <name type="scientific">Schistocephalus solidus</name>
    <name type="common">Tapeworm</name>
    <dbReference type="NCBI Taxonomy" id="70667"/>
    <lineage>
        <taxon>Eukaryota</taxon>
        <taxon>Metazoa</taxon>
        <taxon>Spiralia</taxon>
        <taxon>Lophotrochozoa</taxon>
        <taxon>Platyhelminthes</taxon>
        <taxon>Cestoda</taxon>
        <taxon>Eucestoda</taxon>
        <taxon>Diphyllobothriidea</taxon>
        <taxon>Diphyllobothriidae</taxon>
        <taxon>Schistocephalus</taxon>
    </lineage>
</organism>
<proteinExistence type="predicted"/>
<reference evidence="1 2" key="2">
    <citation type="submission" date="2018-11" db="EMBL/GenBank/DDBJ databases">
        <authorList>
            <consortium name="Pathogen Informatics"/>
        </authorList>
    </citation>
    <scope>NUCLEOTIDE SEQUENCE [LARGE SCALE GENOMIC DNA]</scope>
    <source>
        <strain evidence="1 2">NST_G2</strain>
    </source>
</reference>
<dbReference type="WBParaSite" id="SSLN_0002062101-mRNA-1">
    <property type="protein sequence ID" value="SSLN_0002062101-mRNA-1"/>
    <property type="gene ID" value="SSLN_0002062101"/>
</dbReference>
<accession>A0A183TTT4</accession>
<gene>
    <name evidence="1" type="ORF">SSLN_LOCUS19882</name>
</gene>
<dbReference type="Proteomes" id="UP000275846">
    <property type="component" value="Unassembled WGS sequence"/>
</dbReference>
<keyword evidence="2" id="KW-1185">Reference proteome</keyword>
<evidence type="ECO:0000313" key="3">
    <source>
        <dbReference type="WBParaSite" id="SSLN_0002062101-mRNA-1"/>
    </source>
</evidence>
<dbReference type="EMBL" id="UYSU01050193">
    <property type="protein sequence ID" value="VDM06268.1"/>
    <property type="molecule type" value="Genomic_DNA"/>
</dbReference>
<reference evidence="3" key="1">
    <citation type="submission" date="2016-06" db="UniProtKB">
        <authorList>
            <consortium name="WormBaseParasite"/>
        </authorList>
    </citation>
    <scope>IDENTIFICATION</scope>
</reference>
<evidence type="ECO:0000313" key="1">
    <source>
        <dbReference type="EMBL" id="VDM06268.1"/>
    </source>
</evidence>
<name>A0A183TTT4_SCHSO</name>
<protein>
    <submittedName>
        <fullName evidence="3">Type VI secretion system protein ImpL</fullName>
    </submittedName>
</protein>
<sequence>MAISGLLVIINQPNPNPGAAAPEARTRNLTGRSPTLYPLRHVLVILPVSIWNIDNGIGALSDRLQDSLVPLWLEAYSQALPAAIRQLPSHTQTQALQRKSLELANFTGSNPAFYPLRHELVDLPVSIGNIDKGNWRSLIGYRTHSSICALGLTLTPRQHP</sequence>
<evidence type="ECO:0000313" key="2">
    <source>
        <dbReference type="Proteomes" id="UP000275846"/>
    </source>
</evidence>